<sequence length="247" mass="28294">TKSQIMVKDEIIMFLISIVFSIFYAVADIGKDKDENWWYVFVGLPLIISLSYILLITLFLLSFILRIKNIKKSTQNNESLESESKRLKVVETEKIASYVFMIWINSVAIGVYYIFAFSVGGVLILIQYIRNESLMHKPNQLNIPKLVVDHAPNEDPDVSQTNSTNCFFGLFHSNKDSSLLSASNSLSPRESFRHSFRDSFRDSFINMKLPFTKIQIQVVQHQTSDFSDNITNDNHVHLETPAISNIS</sequence>
<evidence type="ECO:0000313" key="1">
    <source>
        <dbReference type="EMBL" id="CAG8524754.1"/>
    </source>
</evidence>
<keyword evidence="2" id="KW-1185">Reference proteome</keyword>
<reference evidence="1" key="1">
    <citation type="submission" date="2021-06" db="EMBL/GenBank/DDBJ databases">
        <authorList>
            <person name="Kallberg Y."/>
            <person name="Tangrot J."/>
            <person name="Rosling A."/>
        </authorList>
    </citation>
    <scope>NUCLEOTIDE SEQUENCE</scope>
    <source>
        <strain evidence="1">MA461A</strain>
    </source>
</reference>
<dbReference type="EMBL" id="CAJVQC010003318">
    <property type="protein sequence ID" value="CAG8524754.1"/>
    <property type="molecule type" value="Genomic_DNA"/>
</dbReference>
<dbReference type="Proteomes" id="UP000789920">
    <property type="component" value="Unassembled WGS sequence"/>
</dbReference>
<evidence type="ECO:0000313" key="2">
    <source>
        <dbReference type="Proteomes" id="UP000789920"/>
    </source>
</evidence>
<gene>
    <name evidence="1" type="ORF">RPERSI_LOCUS2866</name>
</gene>
<feature type="non-terminal residue" evidence="1">
    <location>
        <position position="1"/>
    </location>
</feature>
<comment type="caution">
    <text evidence="1">The sequence shown here is derived from an EMBL/GenBank/DDBJ whole genome shotgun (WGS) entry which is preliminary data.</text>
</comment>
<organism evidence="1 2">
    <name type="scientific">Racocetra persica</name>
    <dbReference type="NCBI Taxonomy" id="160502"/>
    <lineage>
        <taxon>Eukaryota</taxon>
        <taxon>Fungi</taxon>
        <taxon>Fungi incertae sedis</taxon>
        <taxon>Mucoromycota</taxon>
        <taxon>Glomeromycotina</taxon>
        <taxon>Glomeromycetes</taxon>
        <taxon>Diversisporales</taxon>
        <taxon>Gigasporaceae</taxon>
        <taxon>Racocetra</taxon>
    </lineage>
</organism>
<protein>
    <submittedName>
        <fullName evidence="1">4086_t:CDS:1</fullName>
    </submittedName>
</protein>
<accession>A0ACA9LDV0</accession>
<proteinExistence type="predicted"/>
<name>A0ACA9LDV0_9GLOM</name>